<dbReference type="PANTHER" id="PTHR33179">
    <property type="entry name" value="VQ MOTIF-CONTAINING PROTEIN"/>
    <property type="match status" value="1"/>
</dbReference>
<dbReference type="InterPro" id="IPR008889">
    <property type="entry name" value="VQ"/>
</dbReference>
<evidence type="ECO:0000259" key="2">
    <source>
        <dbReference type="Pfam" id="PF05678"/>
    </source>
</evidence>
<evidence type="ECO:0000313" key="3">
    <source>
        <dbReference type="EMBL" id="MPA68010.1"/>
    </source>
</evidence>
<reference evidence="3" key="1">
    <citation type="submission" date="2019-08" db="EMBL/GenBank/DDBJ databases">
        <title>Reference gene set and small RNA set construction with multiple tissues from Davidia involucrata Baill.</title>
        <authorList>
            <person name="Yang H."/>
            <person name="Zhou C."/>
            <person name="Li G."/>
            <person name="Wang J."/>
            <person name="Gao P."/>
            <person name="Wang M."/>
            <person name="Wang R."/>
            <person name="Zhao Y."/>
        </authorList>
    </citation>
    <scope>NUCLEOTIDE SEQUENCE</scope>
    <source>
        <tissue evidence="3">Mixed with DoveR01_LX</tissue>
    </source>
</reference>
<gene>
    <name evidence="3" type="ORF">Din_037451</name>
</gene>
<proteinExistence type="predicted"/>
<dbReference type="InterPro" id="IPR039609">
    <property type="entry name" value="VQ_15/22"/>
</dbReference>
<feature type="compositionally biased region" description="Basic residues" evidence="1">
    <location>
        <begin position="74"/>
        <end position="83"/>
    </location>
</feature>
<feature type="region of interest" description="Disordered" evidence="1">
    <location>
        <begin position="19"/>
        <end position="92"/>
    </location>
</feature>
<organism evidence="3">
    <name type="scientific">Davidia involucrata</name>
    <name type="common">Dove tree</name>
    <dbReference type="NCBI Taxonomy" id="16924"/>
    <lineage>
        <taxon>Eukaryota</taxon>
        <taxon>Viridiplantae</taxon>
        <taxon>Streptophyta</taxon>
        <taxon>Embryophyta</taxon>
        <taxon>Tracheophyta</taxon>
        <taxon>Spermatophyta</taxon>
        <taxon>Magnoliopsida</taxon>
        <taxon>eudicotyledons</taxon>
        <taxon>Gunneridae</taxon>
        <taxon>Pentapetalae</taxon>
        <taxon>asterids</taxon>
        <taxon>Cornales</taxon>
        <taxon>Nyssaceae</taxon>
        <taxon>Davidia</taxon>
    </lineage>
</organism>
<accession>A0A5B7BGG1</accession>
<feature type="domain" description="VQ" evidence="2">
    <location>
        <begin position="85"/>
        <end position="110"/>
    </location>
</feature>
<dbReference type="EMBL" id="GHES01037451">
    <property type="protein sequence ID" value="MPA68010.1"/>
    <property type="molecule type" value="Transcribed_RNA"/>
</dbReference>
<evidence type="ECO:0000256" key="1">
    <source>
        <dbReference type="SAM" id="MobiDB-lite"/>
    </source>
</evidence>
<name>A0A5B7BGG1_DAVIN</name>
<dbReference type="Pfam" id="PF05678">
    <property type="entry name" value="VQ"/>
    <property type="match status" value="1"/>
</dbReference>
<dbReference type="AlphaFoldDB" id="A0A5B7BGG1"/>
<protein>
    <submittedName>
        <fullName evidence="3">Putative VQ motif-containing protein</fullName>
    </submittedName>
</protein>
<sequence>MSEWMQSYSYQQSICREAESPAGGLSEYATTDNMLSSPPGDDSSATSASAGASAAAGGGGGGQLNPKGGSVSKPIRRRSRASRRTPTTLLNADTSNFRALVQQFTGCSNAPSSSIGTRRSGPINLNFGLLTNTQQQHVLDATSFGYNQQLQEQQQMYQQQQQQSSFSFNNNNNASHDVFLSANINQTMDNFVMGNIIPPHHELAGDFSSYGKGGDGYFF</sequence>
<dbReference type="PANTHER" id="PTHR33179:SF30">
    <property type="entry name" value="VQ DOMAIN-CONTAINING PROTEIN"/>
    <property type="match status" value="1"/>
</dbReference>
<feature type="compositionally biased region" description="Low complexity" evidence="1">
    <location>
        <begin position="36"/>
        <end position="55"/>
    </location>
</feature>